<feature type="domain" description="Calcineurin-like phosphoesterase" evidence="1">
    <location>
        <begin position="18"/>
        <end position="51"/>
    </location>
</feature>
<evidence type="ECO:0000259" key="1">
    <source>
        <dbReference type="Pfam" id="PF00149"/>
    </source>
</evidence>
<dbReference type="InterPro" id="IPR050341">
    <property type="entry name" value="PP1_catalytic_subunit"/>
</dbReference>
<dbReference type="PANTHER" id="PTHR11668">
    <property type="entry name" value="SERINE/THREONINE PROTEIN PHOSPHATASE"/>
    <property type="match status" value="1"/>
</dbReference>
<proteinExistence type="predicted"/>
<dbReference type="InterPro" id="IPR006186">
    <property type="entry name" value="Ser/Thr-sp_prot-phosphatase"/>
</dbReference>
<dbReference type="Pfam" id="PF00149">
    <property type="entry name" value="Metallophos"/>
    <property type="match status" value="1"/>
</dbReference>
<protein>
    <submittedName>
        <fullName evidence="2">(rape) hypothetical protein</fullName>
    </submittedName>
</protein>
<dbReference type="Proteomes" id="UP001295469">
    <property type="component" value="Chromosome C07"/>
</dbReference>
<dbReference type="SUPFAM" id="SSF56300">
    <property type="entry name" value="Metallo-dependent phosphatases"/>
    <property type="match status" value="1"/>
</dbReference>
<dbReference type="EMBL" id="HG994371">
    <property type="protein sequence ID" value="CAF1954943.1"/>
    <property type="molecule type" value="Genomic_DNA"/>
</dbReference>
<dbReference type="PRINTS" id="PR00114">
    <property type="entry name" value="STPHPHTASE"/>
</dbReference>
<evidence type="ECO:0000313" key="2">
    <source>
        <dbReference type="EMBL" id="CAF1954943.1"/>
    </source>
</evidence>
<reference evidence="2" key="1">
    <citation type="submission" date="2021-01" db="EMBL/GenBank/DDBJ databases">
        <authorList>
            <consortium name="Genoscope - CEA"/>
            <person name="William W."/>
        </authorList>
    </citation>
    <scope>NUCLEOTIDE SEQUENCE</scope>
</reference>
<dbReference type="Gene3D" id="3.60.21.10">
    <property type="match status" value="1"/>
</dbReference>
<dbReference type="AlphaFoldDB" id="A0A816LR34"/>
<dbReference type="PANTHER" id="PTHR11668:SF496">
    <property type="entry name" value="SERINE_THREONINE-PROTEIN PHOSPHATASE"/>
    <property type="match status" value="1"/>
</dbReference>
<accession>A0A816LR34</accession>
<name>A0A816LR34_BRANA</name>
<sequence length="52" mass="5879">MGDSPQIVRGQSTETRSGDIHGQYSGLLRLFEYRGFPPTANCLFLGDYVDRR</sequence>
<dbReference type="InterPro" id="IPR029052">
    <property type="entry name" value="Metallo-depent_PP-like"/>
</dbReference>
<organism evidence="2">
    <name type="scientific">Brassica napus</name>
    <name type="common">Rape</name>
    <dbReference type="NCBI Taxonomy" id="3708"/>
    <lineage>
        <taxon>Eukaryota</taxon>
        <taxon>Viridiplantae</taxon>
        <taxon>Streptophyta</taxon>
        <taxon>Embryophyta</taxon>
        <taxon>Tracheophyta</taxon>
        <taxon>Spermatophyta</taxon>
        <taxon>Magnoliopsida</taxon>
        <taxon>eudicotyledons</taxon>
        <taxon>Gunneridae</taxon>
        <taxon>Pentapetalae</taxon>
        <taxon>rosids</taxon>
        <taxon>malvids</taxon>
        <taxon>Brassicales</taxon>
        <taxon>Brassicaceae</taxon>
        <taxon>Brassiceae</taxon>
        <taxon>Brassica</taxon>
    </lineage>
</organism>
<dbReference type="GO" id="GO:0016787">
    <property type="term" value="F:hydrolase activity"/>
    <property type="evidence" value="ECO:0007669"/>
    <property type="project" value="InterPro"/>
</dbReference>
<gene>
    <name evidence="2" type="ORF">DARMORV10_C07P07290.1</name>
</gene>
<dbReference type="InterPro" id="IPR004843">
    <property type="entry name" value="Calcineurin-like_PHP"/>
</dbReference>